<feature type="compositionally biased region" description="Basic and acidic residues" evidence="1">
    <location>
        <begin position="80"/>
        <end position="92"/>
    </location>
</feature>
<feature type="compositionally biased region" description="Polar residues" evidence="1">
    <location>
        <begin position="187"/>
        <end position="210"/>
    </location>
</feature>
<feature type="region of interest" description="Disordered" evidence="1">
    <location>
        <begin position="1"/>
        <end position="381"/>
    </location>
</feature>
<dbReference type="InterPro" id="IPR018783">
    <property type="entry name" value="TF_ENY2"/>
</dbReference>
<evidence type="ECO:0000313" key="3">
    <source>
        <dbReference type="Proteomes" id="UP001175271"/>
    </source>
</evidence>
<evidence type="ECO:0008006" key="4">
    <source>
        <dbReference type="Google" id="ProtNLM"/>
    </source>
</evidence>
<dbReference type="InterPro" id="IPR038212">
    <property type="entry name" value="TF_EnY2_sf"/>
</dbReference>
<accession>A0AA39LDS4</accession>
<feature type="compositionally biased region" description="Basic and acidic residues" evidence="1">
    <location>
        <begin position="10"/>
        <end position="21"/>
    </location>
</feature>
<gene>
    <name evidence="2" type="ORF">QR680_000283</name>
</gene>
<reference evidence="2" key="1">
    <citation type="submission" date="2023-06" db="EMBL/GenBank/DDBJ databases">
        <title>Genomic analysis of the entomopathogenic nematode Steinernema hermaphroditum.</title>
        <authorList>
            <person name="Schwarz E.M."/>
            <person name="Heppert J.K."/>
            <person name="Baniya A."/>
            <person name="Schwartz H.T."/>
            <person name="Tan C.-H."/>
            <person name="Antoshechkin I."/>
            <person name="Sternberg P.W."/>
            <person name="Goodrich-Blair H."/>
            <person name="Dillman A.R."/>
        </authorList>
    </citation>
    <scope>NUCLEOTIDE SEQUENCE</scope>
    <source>
        <strain evidence="2">PS9179</strain>
        <tissue evidence="2">Whole animal</tissue>
    </source>
</reference>
<dbReference type="EMBL" id="JAUCMV010000005">
    <property type="protein sequence ID" value="KAK0393573.1"/>
    <property type="molecule type" value="Genomic_DNA"/>
</dbReference>
<dbReference type="GO" id="GO:0000124">
    <property type="term" value="C:SAGA complex"/>
    <property type="evidence" value="ECO:0007669"/>
    <property type="project" value="InterPro"/>
</dbReference>
<protein>
    <recommendedName>
        <fullName evidence="4">Transcription and mRNA export factor ENY2</fullName>
    </recommendedName>
</protein>
<dbReference type="Proteomes" id="UP001175271">
    <property type="component" value="Unassembled WGS sequence"/>
</dbReference>
<feature type="compositionally biased region" description="Basic and acidic residues" evidence="1">
    <location>
        <begin position="307"/>
        <end position="321"/>
    </location>
</feature>
<name>A0AA39LDS4_9BILA</name>
<dbReference type="Pfam" id="PF10163">
    <property type="entry name" value="EnY2"/>
    <property type="match status" value="1"/>
</dbReference>
<dbReference type="GO" id="GO:0005643">
    <property type="term" value="C:nuclear pore"/>
    <property type="evidence" value="ECO:0007669"/>
    <property type="project" value="InterPro"/>
</dbReference>
<evidence type="ECO:0000313" key="2">
    <source>
        <dbReference type="EMBL" id="KAK0393573.1"/>
    </source>
</evidence>
<dbReference type="GO" id="GO:0006406">
    <property type="term" value="P:mRNA export from nucleus"/>
    <property type="evidence" value="ECO:0007669"/>
    <property type="project" value="InterPro"/>
</dbReference>
<evidence type="ECO:0000256" key="1">
    <source>
        <dbReference type="SAM" id="MobiDB-lite"/>
    </source>
</evidence>
<proteinExistence type="predicted"/>
<comment type="caution">
    <text evidence="2">The sequence shown here is derived from an EMBL/GenBank/DDBJ whole genome shotgun (WGS) entry which is preliminary data.</text>
</comment>
<dbReference type="Gene3D" id="1.10.246.140">
    <property type="match status" value="1"/>
</dbReference>
<sequence length="575" mass="65106">MSDRRRRARRTSDTGDADTHLPARRYKTSWPSPTRENVDRELAGRDAPGPSRPRELGSPGGKTPPWAKKDESFIDPWGDYPKRAKESSEKSDVPGPSSSGVKNTGSQSSRRRFKIGLSSPTRENIDRELALAGGEPPPAPPRRVLGSPGNETPPWAKKDETFIDPWGDYPARTTESAVNMDAPGPSLLSNRGSAQLSTQPFGTGWTSPTRENIDRELAGREAPVAPPRRELGSPGDETPPWAKKDETFIDPWGDYPARTRESDVMEAQSELLNDYRAQMAESVEQTDAPGPSRRKRSTPPHRTPPWAKKDEGRKDPWDDYLARTITQEAEEAEECEMEVDDVEMEQPQEEHAPIEEDVDVIGRSPEASGEQDASTPPPARQVYVEPMPTQRFLPSSHPDFVRPAWWPEEAFNNYKKLIEDFKNFNRMKKAAFAAQEEAEEDEEEGVERPESPIIIDTEDLHEDGTQYIEDFEQHKTLRERIGFIPSYDELFDILQNGGHIDQLQKEIEQILIDSGWEDMLSDLTREFVRKHGLKNVSVDDIRNELHRPAIENIPPELRASLVLYIRKRLDEIIGE</sequence>
<feature type="compositionally biased region" description="Acidic residues" evidence="1">
    <location>
        <begin position="328"/>
        <end position="347"/>
    </location>
</feature>
<feature type="compositionally biased region" description="Polar residues" evidence="1">
    <location>
        <begin position="96"/>
        <end position="108"/>
    </location>
</feature>
<dbReference type="AlphaFoldDB" id="A0AA39LDS4"/>
<keyword evidence="3" id="KW-1185">Reference proteome</keyword>
<organism evidence="2 3">
    <name type="scientific">Steinernema hermaphroditum</name>
    <dbReference type="NCBI Taxonomy" id="289476"/>
    <lineage>
        <taxon>Eukaryota</taxon>
        <taxon>Metazoa</taxon>
        <taxon>Ecdysozoa</taxon>
        <taxon>Nematoda</taxon>
        <taxon>Chromadorea</taxon>
        <taxon>Rhabditida</taxon>
        <taxon>Tylenchina</taxon>
        <taxon>Panagrolaimomorpha</taxon>
        <taxon>Strongyloidoidea</taxon>
        <taxon>Steinernematidae</taxon>
        <taxon>Steinernema</taxon>
    </lineage>
</organism>
<dbReference type="GO" id="GO:0003713">
    <property type="term" value="F:transcription coactivator activity"/>
    <property type="evidence" value="ECO:0007669"/>
    <property type="project" value="InterPro"/>
</dbReference>